<evidence type="ECO:0000313" key="3">
    <source>
        <dbReference type="Proteomes" id="UP000472264"/>
    </source>
</evidence>
<dbReference type="Proteomes" id="UP000472264">
    <property type="component" value="Chromosome 10"/>
</dbReference>
<dbReference type="InParanoid" id="A0A665XFW0"/>
<dbReference type="PANTHER" id="PTHR44086:SF3">
    <property type="entry name" value="THIOSULFATE SULFURTRANSFERASE_RHODANESE-LIKE DOMAIN-CONTAINING PROTEIN 1 ISOFORM X2"/>
    <property type="match status" value="1"/>
</dbReference>
<reference evidence="2" key="2">
    <citation type="submission" date="2025-08" db="UniProtKB">
        <authorList>
            <consortium name="Ensembl"/>
        </authorList>
    </citation>
    <scope>IDENTIFICATION</scope>
</reference>
<accession>A0A665XFW0</accession>
<protein>
    <submittedName>
        <fullName evidence="2">Thiosulfate:glutathione sulfurtransferase-like</fullName>
    </submittedName>
</protein>
<feature type="domain" description="Rhodanese" evidence="1">
    <location>
        <begin position="17"/>
        <end position="115"/>
    </location>
</feature>
<organism evidence="2 3">
    <name type="scientific">Echeneis naucrates</name>
    <name type="common">Live sharksucker</name>
    <dbReference type="NCBI Taxonomy" id="173247"/>
    <lineage>
        <taxon>Eukaryota</taxon>
        <taxon>Metazoa</taxon>
        <taxon>Chordata</taxon>
        <taxon>Craniata</taxon>
        <taxon>Vertebrata</taxon>
        <taxon>Euteleostomi</taxon>
        <taxon>Actinopterygii</taxon>
        <taxon>Neopterygii</taxon>
        <taxon>Teleostei</taxon>
        <taxon>Neoteleostei</taxon>
        <taxon>Acanthomorphata</taxon>
        <taxon>Carangaria</taxon>
        <taxon>Carangiformes</taxon>
        <taxon>Echeneidae</taxon>
        <taxon>Echeneis</taxon>
    </lineage>
</organism>
<evidence type="ECO:0000313" key="2">
    <source>
        <dbReference type="Ensembl" id="ENSENLP00000054774.1"/>
    </source>
</evidence>
<proteinExistence type="predicted"/>
<dbReference type="PANTHER" id="PTHR44086">
    <property type="entry name" value="THIOSULFATE SULFURTRANSFERASE RDL2, MITOCHONDRIAL-RELATED"/>
    <property type="match status" value="1"/>
</dbReference>
<dbReference type="SUPFAM" id="SSF52821">
    <property type="entry name" value="Rhodanese/Cell cycle control phosphatase"/>
    <property type="match status" value="1"/>
</dbReference>
<dbReference type="InterPro" id="IPR036873">
    <property type="entry name" value="Rhodanese-like_dom_sf"/>
</dbReference>
<dbReference type="Pfam" id="PF00581">
    <property type="entry name" value="Rhodanese"/>
    <property type="match status" value="1"/>
</dbReference>
<reference evidence="2" key="3">
    <citation type="submission" date="2025-09" db="UniProtKB">
        <authorList>
            <consortium name="Ensembl"/>
        </authorList>
    </citation>
    <scope>IDENTIFICATION</scope>
</reference>
<name>A0A665XFW0_ECHNA</name>
<dbReference type="PROSITE" id="PS50206">
    <property type="entry name" value="RHODANESE_3"/>
    <property type="match status" value="1"/>
</dbReference>
<dbReference type="Ensembl" id="ENSENLT00000056065.1">
    <property type="protein sequence ID" value="ENSENLP00000054774.1"/>
    <property type="gene ID" value="ENSENLG00000022814.1"/>
</dbReference>
<sequence length="116" mass="12824">MSTKEISYEELKALLAKSQNVTLVDVRSKDEVDKGRIPGSIHIPVDTVEAAFAKEPEDFRAVYGITKPALDAPELVFHCQMGRRGGVATSKIHELGFVNARNYAGGYKEWSEKEGK</sequence>
<reference evidence="2" key="1">
    <citation type="submission" date="2021-04" db="EMBL/GenBank/DDBJ databases">
        <authorList>
            <consortium name="Wellcome Sanger Institute Data Sharing"/>
        </authorList>
    </citation>
    <scope>NUCLEOTIDE SEQUENCE [LARGE SCALE GENOMIC DNA]</scope>
</reference>
<dbReference type="InterPro" id="IPR001763">
    <property type="entry name" value="Rhodanese-like_dom"/>
</dbReference>
<dbReference type="AlphaFoldDB" id="A0A665XFW0"/>
<dbReference type="SMART" id="SM00450">
    <property type="entry name" value="RHOD"/>
    <property type="match status" value="1"/>
</dbReference>
<keyword evidence="3" id="KW-1185">Reference proteome</keyword>
<gene>
    <name evidence="2" type="primary">tstd1</name>
</gene>
<evidence type="ECO:0000259" key="1">
    <source>
        <dbReference type="PROSITE" id="PS50206"/>
    </source>
</evidence>
<dbReference type="Gene3D" id="3.40.250.10">
    <property type="entry name" value="Rhodanese-like domain"/>
    <property type="match status" value="1"/>
</dbReference>
<dbReference type="OMA" id="KTFNTIC"/>